<protein>
    <submittedName>
        <fullName evidence="5">GAF domain-containing protein</fullName>
    </submittedName>
</protein>
<dbReference type="Gene3D" id="3.30.450.40">
    <property type="match status" value="2"/>
</dbReference>
<dbReference type="InterPro" id="IPR029016">
    <property type="entry name" value="GAF-like_dom_sf"/>
</dbReference>
<dbReference type="Pfam" id="PF13185">
    <property type="entry name" value="GAF_2"/>
    <property type="match status" value="2"/>
</dbReference>
<feature type="domain" description="GAF" evidence="4">
    <location>
        <begin position="21"/>
        <end position="168"/>
    </location>
</feature>
<evidence type="ECO:0000313" key="6">
    <source>
        <dbReference type="Proteomes" id="UP000676079"/>
    </source>
</evidence>
<dbReference type="Gene3D" id="1.20.5.1930">
    <property type="match status" value="1"/>
</dbReference>
<evidence type="ECO:0000313" key="5">
    <source>
        <dbReference type="EMBL" id="QUX20643.1"/>
    </source>
</evidence>
<sequence length="549" mass="57916">MSREHLGSLLDAVVTIGGGLDLQNTLRRIVQAAMALSGARYGAIEVIGDGGRPEQFIPIGPDATEVACTEHGPGGSGLVGPVSVTGPARRVYDMSDAPRSRGFPAGHPHMSTRLRAPIRVGGKMFGNLYLTEKRGGDRFDENDESAVTALASAAGPAIENARLHEQAHHRELGLRASEEMTTRLLRGEGADKVLFRVVERACLMVDADVAAMAAPDDSGRHMAVRAASGVGAEALLERRMAVEGPPAGRAQVCAEPVITDISSDPIVSPLFGDLGIGPVLLIPLGGASPMRGLLCVGRKSGAEQFSPSAARILHTFIGHAASALESSRARADNERLVVLEDRDRIASQMHEIVIQRLSAVALSLSGVTNRVDTPLVSKRVRQAVDDIDATIHRIRSAIFALTGHETEQEHGRLCDRIMDEIGVAASRLGFTPELAMEGVLDDRIPDRIADEAVAVLREVMSNVALEAVASRVAVLVVVNGGLKVEVVDDGTGVPRVDRRAGLRHLSEHAAELGGTFDVDNVPEGGTVVTWTVPMGGKEPLPAQPPPVSG</sequence>
<dbReference type="InterPro" id="IPR003018">
    <property type="entry name" value="GAF"/>
</dbReference>
<dbReference type="SMART" id="SM00065">
    <property type="entry name" value="GAF"/>
    <property type="match status" value="2"/>
</dbReference>
<dbReference type="RefSeq" id="WP_220561840.1">
    <property type="nucleotide sequence ID" value="NZ_CP074133.1"/>
</dbReference>
<evidence type="ECO:0000256" key="3">
    <source>
        <dbReference type="ARBA" id="ARBA00023012"/>
    </source>
</evidence>
<dbReference type="SUPFAM" id="SSF55874">
    <property type="entry name" value="ATPase domain of HSP90 chaperone/DNA topoisomerase II/histidine kinase"/>
    <property type="match status" value="1"/>
</dbReference>
<dbReference type="InterPro" id="IPR050482">
    <property type="entry name" value="Sensor_HK_TwoCompSys"/>
</dbReference>
<accession>A0ABX8BH14</accession>
<dbReference type="EMBL" id="CP074133">
    <property type="protein sequence ID" value="QUX20643.1"/>
    <property type="molecule type" value="Genomic_DNA"/>
</dbReference>
<name>A0ABX8BH14_9ACTN</name>
<reference evidence="5 6" key="1">
    <citation type="submission" date="2021-05" db="EMBL/GenBank/DDBJ databases">
        <title>Direct Submission.</title>
        <authorList>
            <person name="Li K."/>
            <person name="Gao J."/>
        </authorList>
    </citation>
    <scope>NUCLEOTIDE SEQUENCE [LARGE SCALE GENOMIC DNA]</scope>
    <source>
        <strain evidence="5 6">Mg02</strain>
    </source>
</reference>
<dbReference type="Proteomes" id="UP000676079">
    <property type="component" value="Chromosome"/>
</dbReference>
<keyword evidence="1" id="KW-0808">Transferase</keyword>
<dbReference type="InterPro" id="IPR036890">
    <property type="entry name" value="HATPase_C_sf"/>
</dbReference>
<dbReference type="PANTHER" id="PTHR24421">
    <property type="entry name" value="NITRATE/NITRITE SENSOR PROTEIN NARX-RELATED"/>
    <property type="match status" value="1"/>
</dbReference>
<keyword evidence="3" id="KW-0902">Two-component regulatory system</keyword>
<organism evidence="5 6">
    <name type="scientific">Nocardiopsis changdeensis</name>
    <dbReference type="NCBI Taxonomy" id="2831969"/>
    <lineage>
        <taxon>Bacteria</taxon>
        <taxon>Bacillati</taxon>
        <taxon>Actinomycetota</taxon>
        <taxon>Actinomycetes</taxon>
        <taxon>Streptosporangiales</taxon>
        <taxon>Nocardiopsidaceae</taxon>
        <taxon>Nocardiopsis</taxon>
    </lineage>
</organism>
<evidence type="ECO:0000256" key="2">
    <source>
        <dbReference type="ARBA" id="ARBA00022777"/>
    </source>
</evidence>
<evidence type="ECO:0000259" key="4">
    <source>
        <dbReference type="SMART" id="SM00065"/>
    </source>
</evidence>
<gene>
    <name evidence="5" type="ORF">KGD84_19295</name>
</gene>
<dbReference type="PANTHER" id="PTHR24421:SF56">
    <property type="entry name" value="OXYGEN SENSOR HISTIDINE KINASE RESPONSE REGULATOR DOST"/>
    <property type="match status" value="1"/>
</dbReference>
<evidence type="ECO:0000256" key="1">
    <source>
        <dbReference type="ARBA" id="ARBA00022679"/>
    </source>
</evidence>
<dbReference type="SUPFAM" id="SSF55781">
    <property type="entry name" value="GAF domain-like"/>
    <property type="match status" value="2"/>
</dbReference>
<feature type="domain" description="GAF" evidence="4">
    <location>
        <begin position="189"/>
        <end position="334"/>
    </location>
</feature>
<keyword evidence="6" id="KW-1185">Reference proteome</keyword>
<dbReference type="Gene3D" id="3.30.565.10">
    <property type="entry name" value="Histidine kinase-like ATPase, C-terminal domain"/>
    <property type="match status" value="1"/>
</dbReference>
<keyword evidence="2" id="KW-0418">Kinase</keyword>
<proteinExistence type="predicted"/>